<comment type="caution">
    <text evidence="2">The sequence shown here is derived from an EMBL/GenBank/DDBJ whole genome shotgun (WGS) entry which is preliminary data.</text>
</comment>
<dbReference type="EMBL" id="AOFD01000003">
    <property type="protein sequence ID" value="ELT45937.1"/>
    <property type="molecule type" value="Genomic_DNA"/>
</dbReference>
<gene>
    <name evidence="2" type="ORF">G205_01753</name>
</gene>
<keyword evidence="3" id="KW-1185">Reference proteome</keyword>
<proteinExistence type="predicted"/>
<feature type="region of interest" description="Disordered" evidence="1">
    <location>
        <begin position="24"/>
        <end position="44"/>
    </location>
</feature>
<evidence type="ECO:0000256" key="1">
    <source>
        <dbReference type="SAM" id="MobiDB-lite"/>
    </source>
</evidence>
<dbReference type="Proteomes" id="UP000011189">
    <property type="component" value="Unassembled WGS sequence"/>
</dbReference>
<protein>
    <recommendedName>
        <fullName evidence="4">Excalibur calcium-binding domain-containing protein</fullName>
    </recommendedName>
</protein>
<dbReference type="AlphaFoldDB" id="L8TT90"/>
<organism evidence="2 3">
    <name type="scientific">Arthrobacter nitrophenolicus</name>
    <dbReference type="NCBI Taxonomy" id="683150"/>
    <lineage>
        <taxon>Bacteria</taxon>
        <taxon>Bacillati</taxon>
        <taxon>Actinomycetota</taxon>
        <taxon>Actinomycetes</taxon>
        <taxon>Micrococcales</taxon>
        <taxon>Micrococcaceae</taxon>
        <taxon>Arthrobacter</taxon>
    </lineage>
</organism>
<sequence>MDHRWSCSEVRKYFRDGLAVRQPGIDPQGLDTNSDGKACAAGDR</sequence>
<evidence type="ECO:0008006" key="4">
    <source>
        <dbReference type="Google" id="ProtNLM"/>
    </source>
</evidence>
<evidence type="ECO:0000313" key="3">
    <source>
        <dbReference type="Proteomes" id="UP000011189"/>
    </source>
</evidence>
<evidence type="ECO:0000313" key="2">
    <source>
        <dbReference type="EMBL" id="ELT45937.1"/>
    </source>
</evidence>
<reference evidence="3" key="1">
    <citation type="journal article" date="2013" name="Genome Announc.">
        <title>Draft Genome Sequence of the 2-Chloro-4-Nitrophenol-Degrading Bacterium Arthrobacter sp. Strain SJCon.</title>
        <authorList>
            <person name="Vikram S."/>
            <person name="Kumar S."/>
            <person name="Vaidya B."/>
            <person name="Pinnaka A.K."/>
            <person name="Raghava G.P."/>
        </authorList>
    </citation>
    <scope>NUCLEOTIDE SEQUENCE [LARGE SCALE GENOMIC DNA]</scope>
    <source>
        <strain evidence="3">SJCon</strain>
    </source>
</reference>
<name>L8TT90_9MICC</name>
<accession>L8TT90</accession>